<dbReference type="SUPFAM" id="SSF144083">
    <property type="entry name" value="Magnesium transport protein CorA, transmembrane region"/>
    <property type="match status" value="1"/>
</dbReference>
<comment type="subcellular location">
    <subcellularLocation>
        <location evidence="1">Membrane</location>
        <topology evidence="1">Multi-pass membrane protein</topology>
    </subcellularLocation>
</comment>
<evidence type="ECO:0000256" key="4">
    <source>
        <dbReference type="ARBA" id="ARBA00023136"/>
    </source>
</evidence>
<evidence type="ECO:0000256" key="3">
    <source>
        <dbReference type="ARBA" id="ARBA00022989"/>
    </source>
</evidence>
<organism evidence="8 9">
    <name type="scientific">Phomopsis amygdali</name>
    <name type="common">Fusicoccum amygdali</name>
    <dbReference type="NCBI Taxonomy" id="1214568"/>
    <lineage>
        <taxon>Eukaryota</taxon>
        <taxon>Fungi</taxon>
        <taxon>Dikarya</taxon>
        <taxon>Ascomycota</taxon>
        <taxon>Pezizomycotina</taxon>
        <taxon>Sordariomycetes</taxon>
        <taxon>Sordariomycetidae</taxon>
        <taxon>Diaporthales</taxon>
        <taxon>Diaporthaceae</taxon>
        <taxon>Diaporthe</taxon>
    </lineage>
</organism>
<dbReference type="Proteomes" id="UP001265746">
    <property type="component" value="Unassembled WGS sequence"/>
</dbReference>
<dbReference type="InterPro" id="IPR045863">
    <property type="entry name" value="CorA_TM1_TM2"/>
</dbReference>
<reference evidence="8" key="1">
    <citation type="submission" date="2023-06" db="EMBL/GenBank/DDBJ databases">
        <authorList>
            <person name="Noh H."/>
        </authorList>
    </citation>
    <scope>NUCLEOTIDE SEQUENCE</scope>
    <source>
        <strain evidence="8">DUCC20226</strain>
    </source>
</reference>
<keyword evidence="2 7" id="KW-0812">Transmembrane</keyword>
<feature type="transmembrane region" description="Helical" evidence="7">
    <location>
        <begin position="1412"/>
        <end position="1432"/>
    </location>
</feature>
<dbReference type="Gene3D" id="1.20.58.340">
    <property type="entry name" value="Magnesium transport protein CorA, transmembrane region"/>
    <property type="match status" value="1"/>
</dbReference>
<proteinExistence type="predicted"/>
<dbReference type="GO" id="GO:0046873">
    <property type="term" value="F:metal ion transmembrane transporter activity"/>
    <property type="evidence" value="ECO:0007669"/>
    <property type="project" value="InterPro"/>
</dbReference>
<protein>
    <submittedName>
        <fullName evidence="8">Uncharacterized protein</fullName>
    </submittedName>
</protein>
<comment type="caution">
    <text evidence="8">The sequence shown here is derived from an EMBL/GenBank/DDBJ whole genome shotgun (WGS) entry which is preliminary data.</text>
</comment>
<sequence>MNNRIPSFAESETGQLDLPCWDEGALSEADVRRFVHQIEDKNCGIWQSAPNSKCHASFGDQGTTATVGAFGQLLHLSHFLGAESSGIFSADHTSVAEPFWVGRRAEDLRELSQQPFHIGPGNSHFQSYGLRFPDLLMKPDAQPQLKWTYWRWPCHEHSRGDFENYPNLKLTTQWMVHEKTVLQQCLLRNDGEDDIQIGVEFSKSMKIRDLDHFNTASNFNNWAIKDYDVGPGPKGYSWVCHEDESWPYESFYGGDTIDDQTESTPDPRISHVKQKTPYGVAVITSVAIDGQVQRFENGITSQKWPVVIKSRQMSKPIDRRHTVELVVAYKLVLFETPEAHWKAATIPFKSMDVDQFLRAQVPLRPSSILISATSKESSPDREQSRDDFFDGDSTKSPEDVKWLHQGKGDKTTRVQTQHIRMDPPVSTPGLSSPQNHLEFVTRRNLEHILSVCSIPVASDNSDTTTSTAVPRDLNDVKAVALTCGDMSSHEIRWSASFFAYRFLVEVYKKLRHLRKEPDINSILYRIETTCRGHLKWLHLIQQQEKGQRFGPKYWVTGKPIVWPHPAIRSWRSEYSLLNTGFQILKAAAYTELSAGNDVASELMSIWAPPWLMFMEISDKRLKYAWPHAMYEGTGVFRLDYHVWVWRALKSLENFDSQAWNLMLKNCDSAPTPISKDDIARLRRNFASGVFLREVYGRFTTENDVLRKPMFAFTRSTRETRFLLHARDTALFYDEMFDFFSEDAASKEIWSDTTNCQLYYDGNQESKWKNPLRYALCIMMGTRGFRINSKLPDELVQTATEALLRICSPNGFFPGQQHLSRRSQLLGFMDEDLDRYYNASFEIPYILLTHVSRLGDAYNRLATPTTEATGPEPNFNGRLKDKIDLQGSAGNEQFHQAESGVGLWLGDSEQREMLLLLLKLLLPRSRAPYLDICEIFGGVSRATNQSRFAMKKSVHFNNSIESSSILEDEWLFNYPQFLMMNPLKSVDFKIASENIDFMMDFWEGRMYGVSDRYGTSRFKQKRKPQKRKPRILLITLNRFNERRLRYCVVDVPSSKSIEGTRRDRCPKCESGTSSEVLEELLTPVRTERDSKKRLLYFSEANRGIVSICYAATETFERRNMLDFFGRHSRHEKYATDRCSMVNNSWETEFHLSYYQILDESRKIWSGIPPFESEPFPGGRGKKIARTSTSFRFNGDLFDRYWTCYWLAYVHNGPGRGWYGPHNPLDRPEDRQRKVLEQRFIAQILTNLTWSIEEILAEVKFSLGIKSQSFSSPIPNIDAYSSWSALWAGFEPLLQTLEEDLASTQVIVDQWEAREEERGEERPRWTRDRERKYGASIMKIHREIKRQTGTLQQLRANIRSLRESCSNRLVRAREELSFRSEQNIASFTFVTVVFLPLGFIASIFSMNGSPETSLVINMVVASVIALGITVLVLMNAKSFASVVDKVSSNFSKLTTDAMRSSLMMQGWEELGNKHKARNDGRLSPAPSRNVPKDNTPGNLVFWTGYMLFEVPAMAGKTGSGKYAINYYAEGSTMHFWLISTDPTLLWYPS</sequence>
<keyword evidence="4 7" id="KW-0472">Membrane</keyword>
<feature type="compositionally biased region" description="Basic and acidic residues" evidence="6">
    <location>
        <begin position="377"/>
        <end position="401"/>
    </location>
</feature>
<dbReference type="GO" id="GO:0016020">
    <property type="term" value="C:membrane"/>
    <property type="evidence" value="ECO:0007669"/>
    <property type="project" value="UniProtKB-SubCell"/>
</dbReference>
<feature type="region of interest" description="Disordered" evidence="6">
    <location>
        <begin position="370"/>
        <end position="401"/>
    </location>
</feature>
<keyword evidence="9" id="KW-1185">Reference proteome</keyword>
<gene>
    <name evidence="8" type="ORF">N8I77_006829</name>
</gene>
<dbReference type="Pfam" id="PF01544">
    <property type="entry name" value="CorA"/>
    <property type="match status" value="1"/>
</dbReference>
<feature type="transmembrane region" description="Helical" evidence="7">
    <location>
        <begin position="1382"/>
        <end position="1405"/>
    </location>
</feature>
<feature type="coiled-coil region" evidence="5">
    <location>
        <begin position="1292"/>
        <end position="1362"/>
    </location>
</feature>
<keyword evidence="5" id="KW-0175">Coiled coil</keyword>
<evidence type="ECO:0000256" key="5">
    <source>
        <dbReference type="SAM" id="Coils"/>
    </source>
</evidence>
<evidence type="ECO:0000313" key="8">
    <source>
        <dbReference type="EMBL" id="KAK2608205.1"/>
    </source>
</evidence>
<name>A0AAD9SIS8_PHOAM</name>
<keyword evidence="3 7" id="KW-1133">Transmembrane helix</keyword>
<evidence type="ECO:0000313" key="9">
    <source>
        <dbReference type="Proteomes" id="UP001265746"/>
    </source>
</evidence>
<dbReference type="InterPro" id="IPR002523">
    <property type="entry name" value="MgTranspt_CorA/ZnTranspt_ZntB"/>
</dbReference>
<evidence type="ECO:0000256" key="6">
    <source>
        <dbReference type="SAM" id="MobiDB-lite"/>
    </source>
</evidence>
<evidence type="ECO:0000256" key="7">
    <source>
        <dbReference type="SAM" id="Phobius"/>
    </source>
</evidence>
<evidence type="ECO:0000256" key="2">
    <source>
        <dbReference type="ARBA" id="ARBA00022692"/>
    </source>
</evidence>
<dbReference type="EMBL" id="JAUJFL010000003">
    <property type="protein sequence ID" value="KAK2608205.1"/>
    <property type="molecule type" value="Genomic_DNA"/>
</dbReference>
<accession>A0AAD9SIS8</accession>
<evidence type="ECO:0000256" key="1">
    <source>
        <dbReference type="ARBA" id="ARBA00004141"/>
    </source>
</evidence>